<protein>
    <recommendedName>
        <fullName evidence="3">SnoaL-like domain-containing protein</fullName>
    </recommendedName>
</protein>
<organism evidence="1 2">
    <name type="scientific">Xylaria bambusicola</name>
    <dbReference type="NCBI Taxonomy" id="326684"/>
    <lineage>
        <taxon>Eukaryota</taxon>
        <taxon>Fungi</taxon>
        <taxon>Dikarya</taxon>
        <taxon>Ascomycota</taxon>
        <taxon>Pezizomycotina</taxon>
        <taxon>Sordariomycetes</taxon>
        <taxon>Xylariomycetidae</taxon>
        <taxon>Xylariales</taxon>
        <taxon>Xylariaceae</taxon>
        <taxon>Xylaria</taxon>
    </lineage>
</organism>
<evidence type="ECO:0000313" key="2">
    <source>
        <dbReference type="Proteomes" id="UP001305414"/>
    </source>
</evidence>
<evidence type="ECO:0008006" key="3">
    <source>
        <dbReference type="Google" id="ProtNLM"/>
    </source>
</evidence>
<sequence length="162" mass="17866">MSPTPQETQTMDETIRFQDPLALLHYLYNDITRLSKVVSADIVLHPFYSHSASIHGIVAVQAWEEALVAATDGTLCMAVTSISVDGEHATVDGVLRARKQGLEDLEVGFRGRWRFLEGVPVEHWENVLGDADGATVKWFKDAGWKRPDIGSVVDSMGDMGIQ</sequence>
<name>A0AAN7UU47_9PEZI</name>
<dbReference type="EMBL" id="JAWHQM010000038">
    <property type="protein sequence ID" value="KAK5634164.1"/>
    <property type="molecule type" value="Genomic_DNA"/>
</dbReference>
<proteinExistence type="predicted"/>
<dbReference type="InterPro" id="IPR032710">
    <property type="entry name" value="NTF2-like_dom_sf"/>
</dbReference>
<dbReference type="Proteomes" id="UP001305414">
    <property type="component" value="Unassembled WGS sequence"/>
</dbReference>
<accession>A0AAN7UU47</accession>
<dbReference type="SUPFAM" id="SSF54427">
    <property type="entry name" value="NTF2-like"/>
    <property type="match status" value="1"/>
</dbReference>
<dbReference type="Gene3D" id="3.10.450.50">
    <property type="match status" value="1"/>
</dbReference>
<reference evidence="1 2" key="1">
    <citation type="submission" date="2023-10" db="EMBL/GenBank/DDBJ databases">
        <title>Draft genome sequence of Xylaria bambusicola isolate GMP-LS, the root and basal stem rot pathogen of sugarcane in Indonesia.</title>
        <authorList>
            <person name="Selvaraj P."/>
            <person name="Muralishankar V."/>
            <person name="Muruganantham S."/>
            <person name="Sp S."/>
            <person name="Haryani S."/>
            <person name="Lau K.J.X."/>
            <person name="Naqvi N.I."/>
        </authorList>
    </citation>
    <scope>NUCLEOTIDE SEQUENCE [LARGE SCALE GENOMIC DNA]</scope>
    <source>
        <strain evidence="1">GMP-LS</strain>
    </source>
</reference>
<evidence type="ECO:0000313" key="1">
    <source>
        <dbReference type="EMBL" id="KAK5634164.1"/>
    </source>
</evidence>
<comment type="caution">
    <text evidence="1">The sequence shown here is derived from an EMBL/GenBank/DDBJ whole genome shotgun (WGS) entry which is preliminary data.</text>
</comment>
<gene>
    <name evidence="1" type="ORF">RRF57_009878</name>
</gene>
<dbReference type="AlphaFoldDB" id="A0AAN7UU47"/>
<keyword evidence="2" id="KW-1185">Reference proteome</keyword>